<comment type="caution">
    <text evidence="7">The sequence shown here is derived from an EMBL/GenBank/DDBJ whole genome shotgun (WGS) entry which is preliminary data.</text>
</comment>
<gene>
    <name evidence="7" type="ORF">PHMEG_00025658</name>
</gene>
<feature type="transmembrane region" description="Helical" evidence="6">
    <location>
        <begin position="119"/>
        <end position="140"/>
    </location>
</feature>
<dbReference type="InterPro" id="IPR031825">
    <property type="entry name" value="RXLR"/>
</dbReference>
<keyword evidence="6" id="KW-0472">Membrane</keyword>
<evidence type="ECO:0000313" key="7">
    <source>
        <dbReference type="EMBL" id="OWZ02733.1"/>
    </source>
</evidence>
<reference evidence="8" key="1">
    <citation type="submission" date="2017-03" db="EMBL/GenBank/DDBJ databases">
        <title>Phytopthora megakarya and P. palmivora, two closely related causual agents of cacao black pod achieved similar genome size and gene model numbers by different mechanisms.</title>
        <authorList>
            <person name="Ali S."/>
            <person name="Shao J."/>
            <person name="Larry D.J."/>
            <person name="Kronmiller B."/>
            <person name="Shen D."/>
            <person name="Strem M.D."/>
            <person name="Melnick R.L."/>
            <person name="Guiltinan M.J."/>
            <person name="Tyler B.M."/>
            <person name="Meinhardt L.W."/>
            <person name="Bailey B.A."/>
        </authorList>
    </citation>
    <scope>NUCLEOTIDE SEQUENCE [LARGE SCALE GENOMIC DNA]</scope>
    <source>
        <strain evidence="8">zdho120</strain>
    </source>
</reference>
<keyword evidence="8" id="KW-1185">Reference proteome</keyword>
<evidence type="ECO:0000256" key="1">
    <source>
        <dbReference type="ARBA" id="ARBA00004613"/>
    </source>
</evidence>
<evidence type="ECO:0000256" key="4">
    <source>
        <dbReference type="ARBA" id="ARBA00022729"/>
    </source>
</evidence>
<name>A0A225VBI0_9STRA</name>
<comment type="similarity">
    <text evidence="2 5">Belongs to the RxLR effector family.</text>
</comment>
<evidence type="ECO:0000256" key="2">
    <source>
        <dbReference type="ARBA" id="ARBA00010400"/>
    </source>
</evidence>
<comment type="function">
    <text evidence="5">Effector that suppresses plant defense responses during pathogen infection.</text>
</comment>
<comment type="domain">
    <text evidence="5">The RxLR-dEER motif acts to carry the protein into the host cell cytoplasm through binding to cell surface phosphatidylinositol-3-phosphate.</text>
</comment>
<protein>
    <recommendedName>
        <fullName evidence="5">RxLR effector protein</fullName>
    </recommendedName>
</protein>
<evidence type="ECO:0000256" key="6">
    <source>
        <dbReference type="SAM" id="Phobius"/>
    </source>
</evidence>
<sequence>MRRTHFGNMRSSFILLLVVVTLVLWCSDFSTAEVVRTSTKNTRSLDTIRYLRAMKTTTPNDEALITALREERFSFPVLGRIKAAFQKNPSFAKSLENFRQKRTTVSEFLAENKIIKKDIIIVSVLLSLLVTVPILVKSFYPA</sequence>
<keyword evidence="6" id="KW-1133">Transmembrane helix</keyword>
<proteinExistence type="inferred from homology"/>
<evidence type="ECO:0000256" key="3">
    <source>
        <dbReference type="ARBA" id="ARBA00022525"/>
    </source>
</evidence>
<keyword evidence="3 5" id="KW-0964">Secreted</keyword>
<dbReference type="OrthoDB" id="109248at2759"/>
<evidence type="ECO:0000313" key="8">
    <source>
        <dbReference type="Proteomes" id="UP000198211"/>
    </source>
</evidence>
<keyword evidence="6" id="KW-0812">Transmembrane</keyword>
<feature type="chain" id="PRO_5012556264" description="RxLR effector protein" evidence="5">
    <location>
        <begin position="33"/>
        <end position="142"/>
    </location>
</feature>
<feature type="signal peptide" evidence="5">
    <location>
        <begin position="1"/>
        <end position="32"/>
    </location>
</feature>
<dbReference type="EMBL" id="NBNE01005973">
    <property type="protein sequence ID" value="OWZ02733.1"/>
    <property type="molecule type" value="Genomic_DNA"/>
</dbReference>
<accession>A0A225VBI0</accession>
<dbReference type="Pfam" id="PF16810">
    <property type="entry name" value="RXLR"/>
    <property type="match status" value="1"/>
</dbReference>
<keyword evidence="4 5" id="KW-0732">Signal</keyword>
<dbReference type="AlphaFoldDB" id="A0A225VBI0"/>
<comment type="subcellular location">
    <subcellularLocation>
        <location evidence="1 5">Secreted</location>
    </subcellularLocation>
</comment>
<dbReference type="Proteomes" id="UP000198211">
    <property type="component" value="Unassembled WGS sequence"/>
</dbReference>
<organism evidence="7 8">
    <name type="scientific">Phytophthora megakarya</name>
    <dbReference type="NCBI Taxonomy" id="4795"/>
    <lineage>
        <taxon>Eukaryota</taxon>
        <taxon>Sar</taxon>
        <taxon>Stramenopiles</taxon>
        <taxon>Oomycota</taxon>
        <taxon>Peronosporomycetes</taxon>
        <taxon>Peronosporales</taxon>
        <taxon>Peronosporaceae</taxon>
        <taxon>Phytophthora</taxon>
    </lineage>
</organism>
<evidence type="ECO:0000256" key="5">
    <source>
        <dbReference type="RuleBase" id="RU367124"/>
    </source>
</evidence>